<sequence>MGSRDEERIILTDGATPAGDAVIATHAVADVPAAGAPRGADVITIEVIVPIAPGALIFAGEAPTTARETCGIGQVTPHAATHRGKGITNVATTPIETCRYAVMLIPVRPRDRDSYRSRQRSRSPGRARGQMSTLTFFNSAMPLVQGAAPAPATVARSGRGTRPPTGFEAVDTTRLAVRPTSGPGITVDVSTSSPNPLTVMPTPMSIPTRPSVVAPTTAVNPYTPTPLVSVESTVSPSPTVDTRITDVLPHTPLPVKQGSTASKSAPQNKQEKWRKVKHSGNRDRGYSSRGRKESTTSAGLEERRPRKCLVHGCTHEDAMAKPHFFKHHVPRDLNLNSPCEAQVRALKYLAGELGCRNLKNMVTMAFAHQDLRDITISPALVGAMERLSALQRWSRPVNRTEWVTRRLPALLLHWRVLGSLINQLTRAQQVAFAHWRPRTNTPMLEVQDSVVEEIDNLLAGEAPGPTVNEEAMETESTEPPVDIVNEVPEASSRSVPTVGSDASVTAQPATVRRETVRDEEPQLYDGHFHLDRMLGKDATVSEMLRMPLSRRPGTTGRLRGGVAVFCDPHSYPRNVDRIVDVPGFIPAVGIHPKQVSTWTASKKEPFKILMRSPKIKAARGGIPLHPPSLRRSSQTGGPSSSRTQRERGRCLFPGAEIGKGMPGQDSADPVALLQRGIRCICPMA</sequence>
<evidence type="ECO:0000313" key="3">
    <source>
        <dbReference type="Proteomes" id="UP000762676"/>
    </source>
</evidence>
<keyword evidence="2" id="KW-0067">ATP-binding</keyword>
<evidence type="ECO:0000313" key="2">
    <source>
        <dbReference type="EMBL" id="GFR65150.1"/>
    </source>
</evidence>
<feature type="region of interest" description="Disordered" evidence="1">
    <location>
        <begin position="111"/>
        <end position="131"/>
    </location>
</feature>
<feature type="compositionally biased region" description="Polar residues" evidence="1">
    <location>
        <begin position="630"/>
        <end position="642"/>
    </location>
</feature>
<keyword evidence="2" id="KW-0347">Helicase</keyword>
<feature type="compositionally biased region" description="Basic and acidic residues" evidence="1">
    <location>
        <begin position="280"/>
        <end position="303"/>
    </location>
</feature>
<gene>
    <name evidence="2" type="ORF">ElyMa_000198100</name>
</gene>
<feature type="region of interest" description="Disordered" evidence="1">
    <location>
        <begin position="230"/>
        <end position="303"/>
    </location>
</feature>
<dbReference type="Proteomes" id="UP000762676">
    <property type="component" value="Unassembled WGS sequence"/>
</dbReference>
<feature type="region of interest" description="Disordered" evidence="1">
    <location>
        <begin position="619"/>
        <end position="648"/>
    </location>
</feature>
<feature type="compositionally biased region" description="Polar residues" evidence="1">
    <location>
        <begin position="257"/>
        <end position="268"/>
    </location>
</feature>
<feature type="region of interest" description="Disordered" evidence="1">
    <location>
        <begin position="490"/>
        <end position="517"/>
    </location>
</feature>
<protein>
    <submittedName>
        <fullName evidence="2">ATP-dependent DNA helicase</fullName>
    </submittedName>
</protein>
<dbReference type="EMBL" id="BMAT01000371">
    <property type="protein sequence ID" value="GFR65150.1"/>
    <property type="molecule type" value="Genomic_DNA"/>
</dbReference>
<reference evidence="2 3" key="1">
    <citation type="journal article" date="2021" name="Elife">
        <title>Chloroplast acquisition without the gene transfer in kleptoplastic sea slugs, Plakobranchus ocellatus.</title>
        <authorList>
            <person name="Maeda T."/>
            <person name="Takahashi S."/>
            <person name="Yoshida T."/>
            <person name="Shimamura S."/>
            <person name="Takaki Y."/>
            <person name="Nagai Y."/>
            <person name="Toyoda A."/>
            <person name="Suzuki Y."/>
            <person name="Arimoto A."/>
            <person name="Ishii H."/>
            <person name="Satoh N."/>
            <person name="Nishiyama T."/>
            <person name="Hasebe M."/>
            <person name="Maruyama T."/>
            <person name="Minagawa J."/>
            <person name="Obokata J."/>
            <person name="Shigenobu S."/>
        </authorList>
    </citation>
    <scope>NUCLEOTIDE SEQUENCE [LARGE SCALE GENOMIC DNA]</scope>
</reference>
<accession>A0AAV4EXX5</accession>
<dbReference type="AlphaFoldDB" id="A0AAV4EXX5"/>
<keyword evidence="2" id="KW-0378">Hydrolase</keyword>
<keyword evidence="2" id="KW-0547">Nucleotide-binding</keyword>
<name>A0AAV4EXX5_9GAST</name>
<feature type="compositionally biased region" description="Polar residues" evidence="1">
    <location>
        <begin position="491"/>
        <end position="508"/>
    </location>
</feature>
<keyword evidence="3" id="KW-1185">Reference proteome</keyword>
<feature type="compositionally biased region" description="Low complexity" evidence="1">
    <location>
        <begin position="230"/>
        <end position="240"/>
    </location>
</feature>
<proteinExistence type="predicted"/>
<dbReference type="GO" id="GO:0004386">
    <property type="term" value="F:helicase activity"/>
    <property type="evidence" value="ECO:0007669"/>
    <property type="project" value="UniProtKB-KW"/>
</dbReference>
<evidence type="ECO:0000256" key="1">
    <source>
        <dbReference type="SAM" id="MobiDB-lite"/>
    </source>
</evidence>
<organism evidence="2 3">
    <name type="scientific">Elysia marginata</name>
    <dbReference type="NCBI Taxonomy" id="1093978"/>
    <lineage>
        <taxon>Eukaryota</taxon>
        <taxon>Metazoa</taxon>
        <taxon>Spiralia</taxon>
        <taxon>Lophotrochozoa</taxon>
        <taxon>Mollusca</taxon>
        <taxon>Gastropoda</taxon>
        <taxon>Heterobranchia</taxon>
        <taxon>Euthyneura</taxon>
        <taxon>Panpulmonata</taxon>
        <taxon>Sacoglossa</taxon>
        <taxon>Placobranchoidea</taxon>
        <taxon>Plakobranchidae</taxon>
        <taxon>Elysia</taxon>
    </lineage>
</organism>
<comment type="caution">
    <text evidence="2">The sequence shown here is derived from an EMBL/GenBank/DDBJ whole genome shotgun (WGS) entry which is preliminary data.</text>
</comment>